<accession>A0A2A9M309</accession>
<dbReference type="KEGG" id="bbes:BESB_025780"/>
<dbReference type="InterPro" id="IPR003298">
    <property type="entry name" value="Apmem_Ag1"/>
</dbReference>
<evidence type="ECO:0000256" key="4">
    <source>
        <dbReference type="ARBA" id="ARBA00022692"/>
    </source>
</evidence>
<dbReference type="RefSeq" id="XP_029215613.1">
    <property type="nucleotide sequence ID" value="XM_029361258.1"/>
</dbReference>
<evidence type="ECO:0000256" key="13">
    <source>
        <dbReference type="SAM" id="Phobius"/>
    </source>
</evidence>
<keyword evidence="6" id="KW-0677">Repeat</keyword>
<dbReference type="EMBL" id="NWUJ01000014">
    <property type="protein sequence ID" value="PFH31604.1"/>
    <property type="molecule type" value="Genomic_DNA"/>
</dbReference>
<dbReference type="GO" id="GO:0042803">
    <property type="term" value="F:protein homodimerization activity"/>
    <property type="evidence" value="ECO:0007669"/>
    <property type="project" value="TreeGrafter"/>
</dbReference>
<dbReference type="OrthoDB" id="283575at2759"/>
<keyword evidence="7 13" id="KW-1133">Transmembrane helix</keyword>
<keyword evidence="8 13" id="KW-0472">Membrane</keyword>
<keyword evidence="3 11" id="KW-0245">EGF-like domain</keyword>
<gene>
    <name evidence="15" type="ORF">BESB_025780</name>
</gene>
<feature type="disulfide bond" evidence="11">
    <location>
        <begin position="542"/>
        <end position="551"/>
    </location>
</feature>
<sequence length="1160" mass="123459">MFSSPIFRLATWLAAGCCRGRGQLLLVVFTVLISVTAFSSLCPESKQGSCVTTASAQTASNARASYMDRFNIPRNHIDLVWHTRGSQSHVRDGIKYQWQERRRNVGVYTGYSEMYDTSSQKYCEGVQARIDTEQTVGARYMSAGACPNYGKVIAFTARNGSNPDMSRWKNEIHGDVMPHSTQGCARSGSPGDAEVPKATEGFAMYSGYMSQCPYNSNVYHRDMLEDGEYDPDVCSFVTHDNPLRFLDVTQPHGGLSYTPYAFHGNGGHMGYDYKGNTSHVGCPPYSPPRLTEPMKNSSWIRGPFDCSRLSRCTTHCWPYRGGSRCFRSLPAIYDFTTGECRLLGYHTQDFRKADCAESETNDVTAFYCVRSVKASSTSHLAYISSHTRPDYEVKCPPREPLRKVRWGILSGPTHCKPLIVVNTASNVTAEQCGQKLFEESSSDDPYTSSQVRGYHWATFISTDCPDMSRGCAATAKGTCEFHAQVPECFIISPESISFTSLTAVDPTLGIDPDTSAVLPEDKCVAVKCSHGRCDKTTGQCICDAGFEGPLCDKVDVCANNKCSGHGTCNSDTGACECEEGYSGDKCDRKDPCFENNCSGHGTCNSSDGKCVCDACYTGSSCVDRIEGCCAFEEDCGRNMTCVSGTCTCKEGWGGPQCSVKDLCAGVTCGANKTCDAVTGACVCKDICMGGPNCDTLSPTCCADNAVCTQPQGWCDMDQHKCVCRPGFAGNKCELKEDLCRGVTCLNGGACDPATGQCQCDACHAGIRCQIAKPHCCLAEGDCGAHGTCNPKTNACECKAGFAGIKCSSAEDKCKGKVCTTGYCDPATGACVCDACHTGASCEKKVEECCVTNQDCSYPNGTCAGNHKCKCQQGWSSPNCSTTVDKCKDVKCENGSVCQPETGVCMCLAGFGDEFCETCGVSGCKNGGKCQANGTCSCPKGFGGADCDGACPAAGGNCENGGSCDVAAGKCVCLEGFTGERCEEAAGLYSCAEWCKHPRLLAEAECSPPQDCPSVCCDVMKQCAKHHKADAPQAEWQECFEQGMDGREAGCCYAKVELGSNLAIYLAVGGVVLLLLAGGMAYAMTRGKAATGDGSASVDFGVEEGGAGQEVGDEEAIEVDLDDFKSHPDDEVDLGTDGKRKLPLGGQGDGRDTALVDKQSA</sequence>
<keyword evidence="10" id="KW-0325">Glycoprotein</keyword>
<feature type="disulfide bond" evidence="11">
    <location>
        <begin position="523"/>
        <end position="533"/>
    </location>
</feature>
<feature type="region of interest" description="Disordered" evidence="12">
    <location>
        <begin position="1120"/>
        <end position="1160"/>
    </location>
</feature>
<dbReference type="PROSITE" id="PS50026">
    <property type="entry name" value="EGF_3"/>
    <property type="match status" value="5"/>
</dbReference>
<dbReference type="GO" id="GO:0007157">
    <property type="term" value="P:heterophilic cell-cell adhesion via plasma membrane cell adhesion molecules"/>
    <property type="evidence" value="ECO:0007669"/>
    <property type="project" value="TreeGrafter"/>
</dbReference>
<feature type="disulfide bond" evidence="11">
    <location>
        <begin position="612"/>
        <end position="621"/>
    </location>
</feature>
<feature type="transmembrane region" description="Helical" evidence="13">
    <location>
        <begin position="1061"/>
        <end position="1082"/>
    </location>
</feature>
<keyword evidence="9 11" id="KW-1015">Disulfide bond</keyword>
<feature type="disulfide bond" evidence="11">
    <location>
        <begin position="577"/>
        <end position="586"/>
    </location>
</feature>
<evidence type="ECO:0000256" key="8">
    <source>
        <dbReference type="ARBA" id="ARBA00023136"/>
    </source>
</evidence>
<dbReference type="AlphaFoldDB" id="A0A2A9M309"/>
<dbReference type="VEuPathDB" id="ToxoDB:BESB_025780"/>
<dbReference type="PROSITE" id="PS00022">
    <property type="entry name" value="EGF_1"/>
    <property type="match status" value="7"/>
</dbReference>
<feature type="domain" description="EGF-like" evidence="14">
    <location>
        <begin position="588"/>
        <end position="622"/>
    </location>
</feature>
<dbReference type="InterPro" id="IPR051216">
    <property type="entry name" value="Teneurin"/>
</dbReference>
<dbReference type="CDD" id="cd00055">
    <property type="entry name" value="EGF_Lam"/>
    <property type="match status" value="1"/>
</dbReference>
<feature type="domain" description="EGF-like" evidence="14">
    <location>
        <begin position="882"/>
        <end position="916"/>
    </location>
</feature>
<comment type="caution">
    <text evidence="15">The sequence shown here is derived from an EMBL/GenBank/DDBJ whole genome shotgun (WGS) entry which is preliminary data.</text>
</comment>
<evidence type="ECO:0000256" key="9">
    <source>
        <dbReference type="ARBA" id="ARBA00023157"/>
    </source>
</evidence>
<reference evidence="15 16" key="1">
    <citation type="submission" date="2017-09" db="EMBL/GenBank/DDBJ databases">
        <title>Genome sequencing of Besnoitia besnoiti strain Bb-Ger1.</title>
        <authorList>
            <person name="Schares G."/>
            <person name="Venepally P."/>
            <person name="Lorenzi H.A."/>
        </authorList>
    </citation>
    <scope>NUCLEOTIDE SEQUENCE [LARGE SCALE GENOMIC DNA]</scope>
    <source>
        <strain evidence="15 16">Bb-Ger1</strain>
    </source>
</reference>
<dbReference type="GeneID" id="40307630"/>
<dbReference type="Pfam" id="PF02430">
    <property type="entry name" value="AMA-1"/>
    <property type="match status" value="1"/>
</dbReference>
<keyword evidence="16" id="KW-1185">Reference proteome</keyword>
<feature type="domain" description="EGF-like" evidence="14">
    <location>
        <begin position="519"/>
        <end position="552"/>
    </location>
</feature>
<dbReference type="Gene3D" id="3.50.4.10">
    <property type="entry name" value="Hepatocyte Growth Factor"/>
    <property type="match status" value="1"/>
</dbReference>
<proteinExistence type="inferred from homology"/>
<dbReference type="PANTHER" id="PTHR11219">
    <property type="entry name" value="TENEURIN AND N-ACETYLGLUCOSAMINE-1-PHOSPHODIESTER ALPHA-N-ACETYLGLUCOSAMINIDASE"/>
    <property type="match status" value="1"/>
</dbReference>
<evidence type="ECO:0000256" key="11">
    <source>
        <dbReference type="PROSITE-ProRule" id="PRU00076"/>
    </source>
</evidence>
<protein>
    <submittedName>
        <fullName evidence="15">EGF family domain-containing protein</fullName>
    </submittedName>
</protein>
<comment type="similarity">
    <text evidence="2">Belongs to the apicomplexan parasites AMA1 family.</text>
</comment>
<feature type="domain" description="EGF-like" evidence="14">
    <location>
        <begin position="947"/>
        <end position="982"/>
    </location>
</feature>
<comment type="caution">
    <text evidence="11">Lacks conserved residue(s) required for the propagation of feature annotation.</text>
</comment>
<evidence type="ECO:0000256" key="10">
    <source>
        <dbReference type="ARBA" id="ARBA00023180"/>
    </source>
</evidence>
<dbReference type="STRING" id="94643.A0A2A9M309"/>
<feature type="disulfide bond" evidence="11">
    <location>
        <begin position="972"/>
        <end position="981"/>
    </location>
</feature>
<evidence type="ECO:0000313" key="16">
    <source>
        <dbReference type="Proteomes" id="UP000224006"/>
    </source>
</evidence>
<evidence type="ECO:0000256" key="5">
    <source>
        <dbReference type="ARBA" id="ARBA00022729"/>
    </source>
</evidence>
<evidence type="ECO:0000256" key="12">
    <source>
        <dbReference type="SAM" id="MobiDB-lite"/>
    </source>
</evidence>
<comment type="subcellular location">
    <subcellularLocation>
        <location evidence="1">Membrane</location>
        <topology evidence="1">Single-pass type I membrane protein</topology>
    </subcellularLocation>
</comment>
<evidence type="ECO:0000256" key="7">
    <source>
        <dbReference type="ARBA" id="ARBA00022989"/>
    </source>
</evidence>
<evidence type="ECO:0000256" key="6">
    <source>
        <dbReference type="ARBA" id="ARBA00022737"/>
    </source>
</evidence>
<dbReference type="GO" id="GO:0016020">
    <property type="term" value="C:membrane"/>
    <property type="evidence" value="ECO:0007669"/>
    <property type="project" value="UniProtKB-SubCell"/>
</dbReference>
<keyword evidence="4 13" id="KW-0812">Transmembrane</keyword>
<evidence type="ECO:0000256" key="1">
    <source>
        <dbReference type="ARBA" id="ARBA00004479"/>
    </source>
</evidence>
<organism evidence="15 16">
    <name type="scientific">Besnoitia besnoiti</name>
    <name type="common">Apicomplexan protozoan</name>
    <dbReference type="NCBI Taxonomy" id="94643"/>
    <lineage>
        <taxon>Eukaryota</taxon>
        <taxon>Sar</taxon>
        <taxon>Alveolata</taxon>
        <taxon>Apicomplexa</taxon>
        <taxon>Conoidasida</taxon>
        <taxon>Coccidia</taxon>
        <taxon>Eucoccidiorida</taxon>
        <taxon>Eimeriorina</taxon>
        <taxon>Sarcocystidae</taxon>
        <taxon>Besnoitia</taxon>
    </lineage>
</organism>
<feature type="compositionally biased region" description="Basic and acidic residues" evidence="12">
    <location>
        <begin position="1148"/>
        <end position="1160"/>
    </location>
</feature>
<feature type="disulfide bond" evidence="11">
    <location>
        <begin position="906"/>
        <end position="915"/>
    </location>
</feature>
<dbReference type="InterPro" id="IPR000742">
    <property type="entry name" value="EGF"/>
</dbReference>
<keyword evidence="5" id="KW-0732">Signal</keyword>
<evidence type="ECO:0000313" key="15">
    <source>
        <dbReference type="EMBL" id="PFH31604.1"/>
    </source>
</evidence>
<dbReference type="Pfam" id="PF23106">
    <property type="entry name" value="EGF_Teneurin"/>
    <property type="match status" value="1"/>
</dbReference>
<evidence type="ECO:0000256" key="3">
    <source>
        <dbReference type="ARBA" id="ARBA00022536"/>
    </source>
</evidence>
<dbReference type="Proteomes" id="UP000224006">
    <property type="component" value="Unassembled WGS sequence"/>
</dbReference>
<dbReference type="GO" id="GO:0050839">
    <property type="term" value="F:cell adhesion molecule binding"/>
    <property type="evidence" value="ECO:0007669"/>
    <property type="project" value="TreeGrafter"/>
</dbReference>
<evidence type="ECO:0000256" key="2">
    <source>
        <dbReference type="ARBA" id="ARBA00007098"/>
    </source>
</evidence>
<dbReference type="PANTHER" id="PTHR11219:SF69">
    <property type="entry name" value="TENEURIN-A"/>
    <property type="match status" value="1"/>
</dbReference>
<evidence type="ECO:0000259" key="14">
    <source>
        <dbReference type="PROSITE" id="PS50026"/>
    </source>
</evidence>
<name>A0A2A9M309_BESBE</name>
<dbReference type="PROSITE" id="PS01186">
    <property type="entry name" value="EGF_2"/>
    <property type="match status" value="6"/>
</dbReference>
<dbReference type="PRINTS" id="PR00011">
    <property type="entry name" value="EGFLAMININ"/>
</dbReference>
<dbReference type="SMART" id="SM00181">
    <property type="entry name" value="EGF"/>
    <property type="match status" value="11"/>
</dbReference>
<feature type="domain" description="EGF-like" evidence="14">
    <location>
        <begin position="553"/>
        <end position="587"/>
    </location>
</feature>
<dbReference type="InterPro" id="IPR002049">
    <property type="entry name" value="LE_dom"/>
</dbReference>
<dbReference type="Gene3D" id="2.10.25.10">
    <property type="entry name" value="Laminin"/>
    <property type="match status" value="5"/>
</dbReference>
<dbReference type="GO" id="GO:0046982">
    <property type="term" value="F:protein heterodimerization activity"/>
    <property type="evidence" value="ECO:0007669"/>
    <property type="project" value="TreeGrafter"/>
</dbReference>